<keyword evidence="2" id="KW-1185">Reference proteome</keyword>
<proteinExistence type="predicted"/>
<organism evidence="1 2">
    <name type="scientific">Allostreptomyces psammosilenae</name>
    <dbReference type="NCBI Taxonomy" id="1892865"/>
    <lineage>
        <taxon>Bacteria</taxon>
        <taxon>Bacillati</taxon>
        <taxon>Actinomycetota</taxon>
        <taxon>Actinomycetes</taxon>
        <taxon>Kitasatosporales</taxon>
        <taxon>Streptomycetaceae</taxon>
        <taxon>Allostreptomyces</taxon>
    </lineage>
</organism>
<dbReference type="Proteomes" id="UP000567795">
    <property type="component" value="Unassembled WGS sequence"/>
</dbReference>
<name>A0A852ZX92_9ACTN</name>
<gene>
    <name evidence="1" type="ORF">FHU37_003956</name>
</gene>
<reference evidence="1 2" key="1">
    <citation type="submission" date="2020-07" db="EMBL/GenBank/DDBJ databases">
        <title>Sequencing the genomes of 1000 actinobacteria strains.</title>
        <authorList>
            <person name="Klenk H.-P."/>
        </authorList>
    </citation>
    <scope>NUCLEOTIDE SEQUENCE [LARGE SCALE GENOMIC DNA]</scope>
    <source>
        <strain evidence="1 2">DSM 42178</strain>
    </source>
</reference>
<accession>A0A852ZX92</accession>
<dbReference type="EMBL" id="JACBZD010000001">
    <property type="protein sequence ID" value="NYI07013.1"/>
    <property type="molecule type" value="Genomic_DNA"/>
</dbReference>
<evidence type="ECO:0000313" key="2">
    <source>
        <dbReference type="Proteomes" id="UP000567795"/>
    </source>
</evidence>
<dbReference type="AlphaFoldDB" id="A0A852ZX92"/>
<protein>
    <submittedName>
        <fullName evidence="1">Uncharacterized protein</fullName>
    </submittedName>
</protein>
<evidence type="ECO:0000313" key="1">
    <source>
        <dbReference type="EMBL" id="NYI07013.1"/>
    </source>
</evidence>
<sequence>MLWTSDLQRFHLARRRVRVTYWLASGRRIVLLTVFGKTRGVEAVEVDRAHQAQKVCEAERDPAHVTYERFSRRVRG</sequence>
<dbReference type="RefSeq" id="WP_312892681.1">
    <property type="nucleotide sequence ID" value="NZ_JACBZD010000001.1"/>
</dbReference>
<comment type="caution">
    <text evidence="1">The sequence shown here is derived from an EMBL/GenBank/DDBJ whole genome shotgun (WGS) entry which is preliminary data.</text>
</comment>